<gene>
    <name evidence="1" type="ORF">CRI93_01635</name>
</gene>
<dbReference type="AlphaFoldDB" id="A0A2H3P966"/>
<evidence type="ECO:0000313" key="2">
    <source>
        <dbReference type="Proteomes" id="UP000221024"/>
    </source>
</evidence>
<keyword evidence="2" id="KW-1185">Reference proteome</keyword>
<dbReference type="PANTHER" id="PTHR35716">
    <property type="entry name" value="OS05G0574700 PROTEIN-RELATED"/>
    <property type="match status" value="1"/>
</dbReference>
<proteinExistence type="predicted"/>
<accession>A0A2H3P966</accession>
<dbReference type="InterPro" id="IPR032347">
    <property type="entry name" value="DUF4864"/>
</dbReference>
<dbReference type="Proteomes" id="UP000221024">
    <property type="component" value="Unassembled WGS sequence"/>
</dbReference>
<comment type="caution">
    <text evidence="1">The sequence shown here is derived from an EMBL/GenBank/DDBJ whole genome shotgun (WGS) entry which is preliminary data.</text>
</comment>
<dbReference type="RefSeq" id="WP_098060853.1">
    <property type="nucleotide sequence ID" value="NZ_PDEP01000001.1"/>
</dbReference>
<evidence type="ECO:0000313" key="1">
    <source>
        <dbReference type="EMBL" id="PEN09455.1"/>
    </source>
</evidence>
<organism evidence="1 2">
    <name type="scientific">Longimonas halophila</name>
    <dbReference type="NCBI Taxonomy" id="1469170"/>
    <lineage>
        <taxon>Bacteria</taxon>
        <taxon>Pseudomonadati</taxon>
        <taxon>Rhodothermota</taxon>
        <taxon>Rhodothermia</taxon>
        <taxon>Rhodothermales</taxon>
        <taxon>Salisaetaceae</taxon>
        <taxon>Longimonas</taxon>
    </lineage>
</organism>
<dbReference type="EMBL" id="PDEP01000001">
    <property type="protein sequence ID" value="PEN09455.1"/>
    <property type="molecule type" value="Genomic_DNA"/>
</dbReference>
<protein>
    <submittedName>
        <fullName evidence="1">DUF4864 domain-containing protein</fullName>
    </submittedName>
</protein>
<reference evidence="1 2" key="1">
    <citation type="submission" date="2017-10" db="EMBL/GenBank/DDBJ databases">
        <title>Draft genome of Longimonas halophila.</title>
        <authorList>
            <person name="Goh K.M."/>
            <person name="Shamsir M.S."/>
            <person name="Lim S.W."/>
        </authorList>
    </citation>
    <scope>NUCLEOTIDE SEQUENCE [LARGE SCALE GENOMIC DNA]</scope>
    <source>
        <strain evidence="1 2">KCTC 42399</strain>
    </source>
</reference>
<name>A0A2H3P966_9BACT</name>
<sequence>MPTSSDSLPAPSPDWSPEDVVRLQVDALGDNDAPHADAGIEAAFRFASPANKRATGPLERFRLLFETEAYGPMLDHDGARYSAVQQTDTQARMGVMLSTESGSVGYVFRLSKQTQAPYQDCWMTDGVRRVPVSSISA</sequence>
<dbReference type="Pfam" id="PF16156">
    <property type="entry name" value="DUF4864"/>
    <property type="match status" value="1"/>
</dbReference>
<dbReference type="OrthoDB" id="850536at2"/>